<feature type="transmembrane region" description="Helical" evidence="5">
    <location>
        <begin position="50"/>
        <end position="67"/>
    </location>
</feature>
<evidence type="ECO:0000313" key="7">
    <source>
        <dbReference type="Proteomes" id="UP001213799"/>
    </source>
</evidence>
<dbReference type="GO" id="GO:0016020">
    <property type="term" value="C:membrane"/>
    <property type="evidence" value="ECO:0007669"/>
    <property type="project" value="UniProtKB-SubCell"/>
</dbReference>
<keyword evidence="7" id="KW-1185">Reference proteome</keyword>
<evidence type="ECO:0000256" key="4">
    <source>
        <dbReference type="ARBA" id="ARBA00023136"/>
    </source>
</evidence>
<proteinExistence type="predicted"/>
<dbReference type="EMBL" id="JAQJAE010000005">
    <property type="protein sequence ID" value="KAJ5593682.1"/>
    <property type="molecule type" value="Genomic_DNA"/>
</dbReference>
<organism evidence="6 7">
    <name type="scientific">Penicillium hordei</name>
    <dbReference type="NCBI Taxonomy" id="40994"/>
    <lineage>
        <taxon>Eukaryota</taxon>
        <taxon>Fungi</taxon>
        <taxon>Dikarya</taxon>
        <taxon>Ascomycota</taxon>
        <taxon>Pezizomycotina</taxon>
        <taxon>Eurotiomycetes</taxon>
        <taxon>Eurotiomycetidae</taxon>
        <taxon>Eurotiales</taxon>
        <taxon>Aspergillaceae</taxon>
        <taxon>Penicillium</taxon>
    </lineage>
</organism>
<feature type="transmembrane region" description="Helical" evidence="5">
    <location>
        <begin position="226"/>
        <end position="244"/>
    </location>
</feature>
<evidence type="ECO:0000256" key="1">
    <source>
        <dbReference type="ARBA" id="ARBA00004141"/>
    </source>
</evidence>
<reference evidence="6" key="2">
    <citation type="submission" date="2023-01" db="EMBL/GenBank/DDBJ databases">
        <authorList>
            <person name="Petersen C."/>
        </authorList>
    </citation>
    <scope>NUCLEOTIDE SEQUENCE</scope>
    <source>
        <strain evidence="6">IBT 12815</strain>
    </source>
</reference>
<dbReference type="Pfam" id="PF04479">
    <property type="entry name" value="RTA1"/>
    <property type="match status" value="1"/>
</dbReference>
<keyword evidence="3 5" id="KW-1133">Transmembrane helix</keyword>
<feature type="transmembrane region" description="Helical" evidence="5">
    <location>
        <begin position="105"/>
        <end position="125"/>
    </location>
</feature>
<sequence>MVHADIMTRGEADFDLYMYNPSATAGWIFVALFGICTLVHLFYIFSLRAWFFIPFVLGCIGMSFIELPNPVNRAPMELTSNIVGETFGYYGRAWSHNNIRDGTPYLIQMMLILGSAPLLAASIYMTLGRYIRALDAEHHAIIRTRWLTKIYVAIDIISFVCQIMGSAAQASGNAEGMETGIHLVLGGLGFQLVAFLCFIAMSAVLQIRLQSSPTEPSARFFVSWKNHMWALYLVSVLVFVRSLYRFIEFAAGAGTIMVNSEVCLYLFDASLFFLVAVCLAVVHPASLIKSIAVKQGERLIRDSESYIPLHGRN</sequence>
<protein>
    <recommendedName>
        <fullName evidence="8">RTA1 domain protein</fullName>
    </recommendedName>
</protein>
<evidence type="ECO:0000256" key="2">
    <source>
        <dbReference type="ARBA" id="ARBA00022692"/>
    </source>
</evidence>
<keyword evidence="2 5" id="KW-0812">Transmembrane</keyword>
<evidence type="ECO:0000256" key="3">
    <source>
        <dbReference type="ARBA" id="ARBA00022989"/>
    </source>
</evidence>
<dbReference type="PANTHER" id="PTHR31465">
    <property type="entry name" value="PROTEIN RTA1-RELATED"/>
    <property type="match status" value="1"/>
</dbReference>
<reference evidence="6" key="1">
    <citation type="journal article" date="2023" name="IMA Fungus">
        <title>Comparative genomic study of the Penicillium genus elucidates a diverse pangenome and 15 lateral gene transfer events.</title>
        <authorList>
            <person name="Petersen C."/>
            <person name="Sorensen T."/>
            <person name="Nielsen M.R."/>
            <person name="Sondergaard T.E."/>
            <person name="Sorensen J.L."/>
            <person name="Fitzpatrick D.A."/>
            <person name="Frisvad J.C."/>
            <person name="Nielsen K.L."/>
        </authorList>
    </citation>
    <scope>NUCLEOTIDE SEQUENCE</scope>
    <source>
        <strain evidence="6">IBT 12815</strain>
    </source>
</reference>
<gene>
    <name evidence="6" type="ORF">N7537_010586</name>
</gene>
<evidence type="ECO:0000256" key="5">
    <source>
        <dbReference type="SAM" id="Phobius"/>
    </source>
</evidence>
<dbReference type="Proteomes" id="UP001213799">
    <property type="component" value="Unassembled WGS sequence"/>
</dbReference>
<evidence type="ECO:0008006" key="8">
    <source>
        <dbReference type="Google" id="ProtNLM"/>
    </source>
</evidence>
<feature type="transmembrane region" description="Helical" evidence="5">
    <location>
        <begin position="24"/>
        <end position="43"/>
    </location>
</feature>
<dbReference type="PANTHER" id="PTHR31465:SF17">
    <property type="entry name" value="DOMAIN PROTEIN, PUTATIVE (AFU_ORTHOLOGUE AFUA_5G09900)-RELATED"/>
    <property type="match status" value="1"/>
</dbReference>
<feature type="transmembrane region" description="Helical" evidence="5">
    <location>
        <begin position="264"/>
        <end position="288"/>
    </location>
</feature>
<dbReference type="RefSeq" id="XP_056750308.1">
    <property type="nucleotide sequence ID" value="XM_056901640.1"/>
</dbReference>
<accession>A0AAD6DWE1</accession>
<feature type="transmembrane region" description="Helical" evidence="5">
    <location>
        <begin position="180"/>
        <end position="205"/>
    </location>
</feature>
<comment type="subcellular location">
    <subcellularLocation>
        <location evidence="1">Membrane</location>
        <topology evidence="1">Multi-pass membrane protein</topology>
    </subcellularLocation>
</comment>
<comment type="caution">
    <text evidence="6">The sequence shown here is derived from an EMBL/GenBank/DDBJ whole genome shotgun (WGS) entry which is preliminary data.</text>
</comment>
<dbReference type="AlphaFoldDB" id="A0AAD6DWE1"/>
<dbReference type="InterPro" id="IPR007568">
    <property type="entry name" value="RTA1"/>
</dbReference>
<feature type="transmembrane region" description="Helical" evidence="5">
    <location>
        <begin position="146"/>
        <end position="168"/>
    </location>
</feature>
<keyword evidence="4 5" id="KW-0472">Membrane</keyword>
<name>A0AAD6DWE1_9EURO</name>
<evidence type="ECO:0000313" key="6">
    <source>
        <dbReference type="EMBL" id="KAJ5593682.1"/>
    </source>
</evidence>
<dbReference type="GeneID" id="81591882"/>